<dbReference type="FunFam" id="3.30.300.10:FF:000002">
    <property type="entry name" value="GMP synthase [glutamine-hydrolyzing]"/>
    <property type="match status" value="1"/>
</dbReference>
<dbReference type="InterPro" id="IPR014729">
    <property type="entry name" value="Rossmann-like_a/b/a_fold"/>
</dbReference>
<gene>
    <name evidence="9 12" type="primary">guaA</name>
    <name evidence="12" type="ORF">NCTC7582_00862</name>
</gene>
<dbReference type="GO" id="GO:0005829">
    <property type="term" value="C:cytosol"/>
    <property type="evidence" value="ECO:0007669"/>
    <property type="project" value="TreeGrafter"/>
</dbReference>
<feature type="active site" evidence="9">
    <location>
        <position position="227"/>
    </location>
</feature>
<evidence type="ECO:0000256" key="5">
    <source>
        <dbReference type="ARBA" id="ARBA00022749"/>
    </source>
</evidence>
<feature type="active site" description="Nucleophile" evidence="9">
    <location>
        <position position="140"/>
    </location>
</feature>
<keyword evidence="7 9" id="KW-0067">ATP-binding</keyword>
<evidence type="ECO:0000256" key="8">
    <source>
        <dbReference type="ARBA" id="ARBA00022962"/>
    </source>
</evidence>
<dbReference type="PRINTS" id="PR00099">
    <property type="entry name" value="CPSGATASE"/>
</dbReference>
<feature type="domain" description="GMPS ATP-PPase" evidence="11">
    <location>
        <begin position="254"/>
        <end position="443"/>
    </location>
</feature>
<dbReference type="NCBIfam" id="NF000848">
    <property type="entry name" value="PRK00074.1"/>
    <property type="match status" value="1"/>
</dbReference>
<dbReference type="AlphaFoldDB" id="A0A2X0XDQ6"/>
<dbReference type="Gene3D" id="3.30.300.10">
    <property type="match status" value="1"/>
</dbReference>
<dbReference type="PROSITE" id="PS51553">
    <property type="entry name" value="GMPS_ATP_PPASE"/>
    <property type="match status" value="1"/>
</dbReference>
<keyword evidence="3 9" id="KW-0436">Ligase</keyword>
<dbReference type="Gene3D" id="3.40.50.620">
    <property type="entry name" value="HUPs"/>
    <property type="match status" value="1"/>
</dbReference>
<reference evidence="12 13" key="1">
    <citation type="submission" date="2018-06" db="EMBL/GenBank/DDBJ databases">
        <authorList>
            <consortium name="Pathogen Informatics"/>
            <person name="Doyle S."/>
        </authorList>
    </citation>
    <scope>NUCLEOTIDE SEQUENCE [LARGE SCALE GENOMIC DNA]</scope>
    <source>
        <strain evidence="12 13">NCTC7582</strain>
    </source>
</reference>
<organism evidence="12 13">
    <name type="scientific">Lysinibacillus capsici</name>
    <dbReference type="NCBI Taxonomy" id="2115968"/>
    <lineage>
        <taxon>Bacteria</taxon>
        <taxon>Bacillati</taxon>
        <taxon>Bacillota</taxon>
        <taxon>Bacilli</taxon>
        <taxon>Bacillales</taxon>
        <taxon>Bacillaceae</taxon>
        <taxon>Lysinibacillus</taxon>
    </lineage>
</organism>
<evidence type="ECO:0000256" key="7">
    <source>
        <dbReference type="ARBA" id="ARBA00022840"/>
    </source>
</evidence>
<evidence type="ECO:0000256" key="1">
    <source>
        <dbReference type="ARBA" id="ARBA00002332"/>
    </source>
</evidence>
<dbReference type="SUPFAM" id="SSF54810">
    <property type="entry name" value="GMP synthetase C-terminal dimerisation domain"/>
    <property type="match status" value="1"/>
</dbReference>
<dbReference type="FunFam" id="3.40.50.880:FF:000001">
    <property type="entry name" value="GMP synthase [glutamine-hydrolyzing]"/>
    <property type="match status" value="1"/>
</dbReference>
<evidence type="ECO:0000256" key="9">
    <source>
        <dbReference type="HAMAP-Rule" id="MF_00344"/>
    </source>
</evidence>
<keyword evidence="5 9" id="KW-0332">GMP biosynthesis</keyword>
<evidence type="ECO:0000256" key="4">
    <source>
        <dbReference type="ARBA" id="ARBA00022741"/>
    </source>
</evidence>
<dbReference type="PRINTS" id="PR00096">
    <property type="entry name" value="GATASE"/>
</dbReference>
<dbReference type="SUPFAM" id="SSF52402">
    <property type="entry name" value="Adenine nucleotide alpha hydrolases-like"/>
    <property type="match status" value="1"/>
</dbReference>
<dbReference type="InterPro" id="IPR025777">
    <property type="entry name" value="GMPS_ATP_PPase_dom"/>
</dbReference>
<evidence type="ECO:0000313" key="12">
    <source>
        <dbReference type="EMBL" id="SPT97029.1"/>
    </source>
</evidence>
<dbReference type="FunFam" id="3.40.50.620:FF:000001">
    <property type="entry name" value="GMP synthase [glutamine-hydrolyzing]"/>
    <property type="match status" value="1"/>
</dbReference>
<dbReference type="UniPathway" id="UPA00189">
    <property type="reaction ID" value="UER00296"/>
</dbReference>
<evidence type="ECO:0000256" key="6">
    <source>
        <dbReference type="ARBA" id="ARBA00022755"/>
    </source>
</evidence>
<dbReference type="HAMAP" id="MF_00344">
    <property type="entry name" value="GMP_synthase"/>
    <property type="match status" value="1"/>
</dbReference>
<dbReference type="InterPro" id="IPR022310">
    <property type="entry name" value="NAD/GMP_synthase"/>
</dbReference>
<keyword evidence="8 9" id="KW-0315">Glutamine amidotransferase</keyword>
<dbReference type="Proteomes" id="UP000251431">
    <property type="component" value="Unassembled WGS sequence"/>
</dbReference>
<feature type="active site" evidence="9">
    <location>
        <position position="229"/>
    </location>
</feature>
<comment type="pathway">
    <text evidence="2 9">Purine metabolism; GMP biosynthesis; GMP from XMP (L-Gln route): step 1/1.</text>
</comment>
<dbReference type="GO" id="GO:0003921">
    <property type="term" value="F:GMP synthase activity"/>
    <property type="evidence" value="ECO:0007669"/>
    <property type="project" value="InterPro"/>
</dbReference>
<dbReference type="InterPro" id="IPR017926">
    <property type="entry name" value="GATASE"/>
</dbReference>
<dbReference type="InterPro" id="IPR022955">
    <property type="entry name" value="GMP_synthase"/>
</dbReference>
<proteinExistence type="inferred from homology"/>
<dbReference type="NCBIfam" id="TIGR00884">
    <property type="entry name" value="guaA_Cterm"/>
    <property type="match status" value="1"/>
</dbReference>
<feature type="binding site" evidence="10">
    <location>
        <begin position="281"/>
        <end position="287"/>
    </location>
    <ligand>
        <name>ATP</name>
        <dbReference type="ChEBI" id="CHEBI:30616"/>
    </ligand>
</feature>
<dbReference type="GO" id="GO:0005524">
    <property type="term" value="F:ATP binding"/>
    <property type="evidence" value="ECO:0007669"/>
    <property type="project" value="UniProtKB-UniRule"/>
</dbReference>
<dbReference type="SUPFAM" id="SSF52317">
    <property type="entry name" value="Class I glutamine amidotransferase-like"/>
    <property type="match status" value="1"/>
</dbReference>
<dbReference type="InterPro" id="IPR029062">
    <property type="entry name" value="Class_I_gatase-like"/>
</dbReference>
<evidence type="ECO:0000259" key="11">
    <source>
        <dbReference type="PROSITE" id="PS51553"/>
    </source>
</evidence>
<evidence type="ECO:0000313" key="13">
    <source>
        <dbReference type="Proteomes" id="UP000251431"/>
    </source>
</evidence>
<evidence type="ECO:0000256" key="3">
    <source>
        <dbReference type="ARBA" id="ARBA00022598"/>
    </source>
</evidence>
<dbReference type="EC" id="6.3.5.2" evidence="9"/>
<dbReference type="InterPro" id="IPR001674">
    <property type="entry name" value="GMP_synth_C"/>
</dbReference>
<dbReference type="Gene3D" id="3.40.50.880">
    <property type="match status" value="1"/>
</dbReference>
<keyword evidence="6 9" id="KW-0658">Purine biosynthesis</keyword>
<keyword evidence="4 9" id="KW-0547">Nucleotide-binding</keyword>
<dbReference type="PROSITE" id="PS51273">
    <property type="entry name" value="GATASE_TYPE_1"/>
    <property type="match status" value="1"/>
</dbReference>
<evidence type="ECO:0000256" key="10">
    <source>
        <dbReference type="PROSITE-ProRule" id="PRU00886"/>
    </source>
</evidence>
<dbReference type="Pfam" id="PF00117">
    <property type="entry name" value="GATase"/>
    <property type="match status" value="1"/>
</dbReference>
<dbReference type="NCBIfam" id="TIGR00888">
    <property type="entry name" value="guaA_Nterm"/>
    <property type="match status" value="1"/>
</dbReference>
<dbReference type="CDD" id="cd01742">
    <property type="entry name" value="GATase1_GMP_Synthase"/>
    <property type="match status" value="1"/>
</dbReference>
<dbReference type="InterPro" id="IPR004739">
    <property type="entry name" value="GMP_synth_GATase"/>
</dbReference>
<protein>
    <recommendedName>
        <fullName evidence="9">GMP synthase [glutamine-hydrolyzing]</fullName>
        <ecNumber evidence="9">6.3.5.2</ecNumber>
    </recommendedName>
    <alternativeName>
        <fullName evidence="9">GMP synthetase</fullName>
    </alternativeName>
    <alternativeName>
        <fullName evidence="9">Glutamine amidotransferase</fullName>
    </alternativeName>
</protein>
<name>A0A2X0XDQ6_9BACI</name>
<dbReference type="EMBL" id="UAQE01000001">
    <property type="protein sequence ID" value="SPT97029.1"/>
    <property type="molecule type" value="Genomic_DNA"/>
</dbReference>
<dbReference type="Pfam" id="PF02540">
    <property type="entry name" value="NAD_synthase"/>
    <property type="match status" value="1"/>
</dbReference>
<dbReference type="PANTHER" id="PTHR11922:SF2">
    <property type="entry name" value="GMP SYNTHASE [GLUTAMINE-HYDROLYZING]"/>
    <property type="match status" value="1"/>
</dbReference>
<dbReference type="Pfam" id="PF00958">
    <property type="entry name" value="GMP_synt_C"/>
    <property type="match status" value="1"/>
</dbReference>
<comment type="subunit">
    <text evidence="9">Homodimer.</text>
</comment>
<dbReference type="CDD" id="cd01997">
    <property type="entry name" value="GMP_synthase_C"/>
    <property type="match status" value="1"/>
</dbReference>
<comment type="function">
    <text evidence="1 9">Catalyzes the synthesis of GMP from XMP.</text>
</comment>
<evidence type="ECO:0000256" key="2">
    <source>
        <dbReference type="ARBA" id="ARBA00005153"/>
    </source>
</evidence>
<accession>A0A2X0XDQ6</accession>
<comment type="catalytic activity">
    <reaction evidence="9">
        <text>XMP + L-glutamine + ATP + H2O = GMP + L-glutamate + AMP + diphosphate + 2 H(+)</text>
        <dbReference type="Rhea" id="RHEA:11680"/>
        <dbReference type="ChEBI" id="CHEBI:15377"/>
        <dbReference type="ChEBI" id="CHEBI:15378"/>
        <dbReference type="ChEBI" id="CHEBI:29985"/>
        <dbReference type="ChEBI" id="CHEBI:30616"/>
        <dbReference type="ChEBI" id="CHEBI:33019"/>
        <dbReference type="ChEBI" id="CHEBI:57464"/>
        <dbReference type="ChEBI" id="CHEBI:58115"/>
        <dbReference type="ChEBI" id="CHEBI:58359"/>
        <dbReference type="ChEBI" id="CHEBI:456215"/>
        <dbReference type="EC" id="6.3.5.2"/>
    </reaction>
</comment>
<dbReference type="PANTHER" id="PTHR11922">
    <property type="entry name" value="GMP SYNTHASE-RELATED"/>
    <property type="match status" value="1"/>
</dbReference>
<dbReference type="STRING" id="1421.A2J09_16035"/>
<sequence>MKSIVNHFTLLRIRLYQYSRAYERVESFFTFFAFFFEHMKNPLKIIEEVEILTASPLLKEQEKIVVLDFGSQFNQLITRRIREFGVFSELHPHTVTAEEIKDMNATGIIFSGGPNSVYDENAFHVDPAIFELGLPILGICYGMQLMAHTNGGKVEGAETREYGKAEIQVTTPNKLFGELPTEQIVWMSHGDHVTEVPAGFEVIATSASCPIAAMANVERKLYAVQFHPEVRHSVYGNDLLRQFVFDICEAKGDWSMANFIELEIAKIREIVGDKKVLCALSGGVDSSVVAVLIHKAIGDQLTCMFVDHNLNRKGEVEQVMKTFTEDFDMNLIKIDARKRFMDKLAGVSDPEKKRKIIGNEFIYVFDEEASKLEGMDFLAQGTLYTDIIESGTSTAQTIKSHHNVGGLPEDMQFQLIEPLKTLFKDEVRALGLELGLDEKIVWRQPFPGPGLGIRVLGEVTEEKLEIVRESDFILREEIAKAGLDRDIWQYFTVLPDIRSVGVMGDARTYDYAIGIRAVTSIDGMTSDWARIPWDVLEKISVRLVNEVKHVNRVLYDITSKPPATIEWE</sequence>